<dbReference type="InterPro" id="IPR007182">
    <property type="entry name" value="MnhB"/>
</dbReference>
<keyword evidence="3" id="KW-1003">Cell membrane</keyword>
<evidence type="ECO:0000256" key="5">
    <source>
        <dbReference type="ARBA" id="ARBA00022989"/>
    </source>
</evidence>
<evidence type="ECO:0000256" key="1">
    <source>
        <dbReference type="ARBA" id="ARBA00004651"/>
    </source>
</evidence>
<feature type="transmembrane region" description="Helical" evidence="7">
    <location>
        <begin position="7"/>
        <end position="29"/>
    </location>
</feature>
<protein>
    <submittedName>
        <fullName evidence="9">MnhB-like protein, subunit of Na+/H+ antiporter</fullName>
    </submittedName>
</protein>
<name>C7MXT2_SACVD</name>
<feature type="transmembrane region" description="Helical" evidence="7">
    <location>
        <begin position="115"/>
        <end position="137"/>
    </location>
</feature>
<reference evidence="9 10" key="1">
    <citation type="journal article" date="2009" name="Stand. Genomic Sci.">
        <title>Complete genome sequence of Saccharomonospora viridis type strain (P101).</title>
        <authorList>
            <person name="Pati A."/>
            <person name="Sikorski J."/>
            <person name="Nolan M."/>
            <person name="Lapidus A."/>
            <person name="Copeland A."/>
            <person name="Glavina Del Rio T."/>
            <person name="Lucas S."/>
            <person name="Chen F."/>
            <person name="Tice H."/>
            <person name="Pitluck S."/>
            <person name="Cheng J.F."/>
            <person name="Chertkov O."/>
            <person name="Brettin T."/>
            <person name="Han C."/>
            <person name="Detter J.C."/>
            <person name="Kuske C."/>
            <person name="Bruce D."/>
            <person name="Goodwin L."/>
            <person name="Chain P."/>
            <person name="D'haeseleer P."/>
            <person name="Chen A."/>
            <person name="Palaniappan K."/>
            <person name="Ivanova N."/>
            <person name="Mavromatis K."/>
            <person name="Mikhailova N."/>
            <person name="Rohde M."/>
            <person name="Tindall B.J."/>
            <person name="Goker M."/>
            <person name="Bristow J."/>
            <person name="Eisen J.A."/>
            <person name="Markowitz V."/>
            <person name="Hugenholtz P."/>
            <person name="Kyrpides N.C."/>
            <person name="Klenk H.P."/>
        </authorList>
    </citation>
    <scope>NUCLEOTIDE SEQUENCE [LARGE SCALE GENOMIC DNA]</scope>
    <source>
        <strain evidence="10">ATCC 15386 / DSM 43017 / JCM 3036 / NBRC 12207 / P101</strain>
    </source>
</reference>
<dbReference type="eggNOG" id="COG2111">
    <property type="taxonomic scope" value="Bacteria"/>
</dbReference>
<keyword evidence="10" id="KW-1185">Reference proteome</keyword>
<sequence>MVKRHDIIVRVVARLLLTPSVVVAAALIVKEYAEVGDGFSAGMIVSLTVALQYVALGTPTVEEVLPLLRLSPALVIGGALLALASAFFPLALGKPPFSHLPEPSDHVTTVGTLELFTPLAFDIAIFSLVVGVMTMMLHQFASPDEKETEKERTG</sequence>
<dbReference type="HOGENOM" id="CLU_101659_2_0_11"/>
<dbReference type="Proteomes" id="UP000000841">
    <property type="component" value="Chromosome"/>
</dbReference>
<keyword evidence="4 7" id="KW-0812">Transmembrane</keyword>
<gene>
    <name evidence="9" type="ordered locus">Svir_30350</name>
</gene>
<evidence type="ECO:0000313" key="10">
    <source>
        <dbReference type="Proteomes" id="UP000000841"/>
    </source>
</evidence>
<evidence type="ECO:0000256" key="6">
    <source>
        <dbReference type="ARBA" id="ARBA00023136"/>
    </source>
</evidence>
<feature type="transmembrane region" description="Helical" evidence="7">
    <location>
        <begin position="73"/>
        <end position="92"/>
    </location>
</feature>
<evidence type="ECO:0000256" key="4">
    <source>
        <dbReference type="ARBA" id="ARBA00022692"/>
    </source>
</evidence>
<dbReference type="STRING" id="471857.Svir_30350"/>
<evidence type="ECO:0000256" key="3">
    <source>
        <dbReference type="ARBA" id="ARBA00022475"/>
    </source>
</evidence>
<dbReference type="PANTHER" id="PTHR33932">
    <property type="entry name" value="NA(+)/H(+) ANTIPORTER SUBUNIT B"/>
    <property type="match status" value="1"/>
</dbReference>
<dbReference type="AlphaFoldDB" id="C7MXT2"/>
<feature type="domain" description="Na+/H+ antiporter MnhB subunit-related protein" evidence="8">
    <location>
        <begin position="8"/>
        <end position="134"/>
    </location>
</feature>
<dbReference type="KEGG" id="svi:Svir_30350"/>
<keyword evidence="5 7" id="KW-1133">Transmembrane helix</keyword>
<comment type="subcellular location">
    <subcellularLocation>
        <location evidence="1">Cell membrane</location>
        <topology evidence="1">Multi-pass membrane protein</topology>
    </subcellularLocation>
</comment>
<evidence type="ECO:0000256" key="7">
    <source>
        <dbReference type="SAM" id="Phobius"/>
    </source>
</evidence>
<proteinExistence type="inferred from homology"/>
<dbReference type="Pfam" id="PF04039">
    <property type="entry name" value="MnhB"/>
    <property type="match status" value="1"/>
</dbReference>
<organism evidence="9 10">
    <name type="scientific">Saccharomonospora viridis (strain ATCC 15386 / DSM 43017 / JCM 3036 / CCUG 5913 / NBRC 12207 / NCIMB 9602 / P101)</name>
    <name type="common">Thermoactinomyces viridis</name>
    <dbReference type="NCBI Taxonomy" id="471857"/>
    <lineage>
        <taxon>Bacteria</taxon>
        <taxon>Bacillati</taxon>
        <taxon>Actinomycetota</taxon>
        <taxon>Actinomycetes</taxon>
        <taxon>Pseudonocardiales</taxon>
        <taxon>Pseudonocardiaceae</taxon>
        <taxon>Saccharomonospora</taxon>
    </lineage>
</organism>
<evidence type="ECO:0000313" key="9">
    <source>
        <dbReference type="EMBL" id="ACU98010.1"/>
    </source>
</evidence>
<dbReference type="GO" id="GO:0005886">
    <property type="term" value="C:plasma membrane"/>
    <property type="evidence" value="ECO:0007669"/>
    <property type="project" value="UniProtKB-SubCell"/>
</dbReference>
<evidence type="ECO:0000259" key="8">
    <source>
        <dbReference type="Pfam" id="PF04039"/>
    </source>
</evidence>
<dbReference type="EMBL" id="CP001683">
    <property type="protein sequence ID" value="ACU98010.1"/>
    <property type="molecule type" value="Genomic_DNA"/>
</dbReference>
<feature type="transmembrane region" description="Helical" evidence="7">
    <location>
        <begin position="41"/>
        <end position="61"/>
    </location>
</feature>
<dbReference type="PANTHER" id="PTHR33932:SF4">
    <property type="entry name" value="NA(+)_H(+) ANTIPORTER SUBUNIT B"/>
    <property type="match status" value="1"/>
</dbReference>
<comment type="similarity">
    <text evidence="2">Belongs to the CPA3 antiporters (TC 2.A.63) subunit B family.</text>
</comment>
<accession>C7MXT2</accession>
<dbReference type="InterPro" id="IPR050622">
    <property type="entry name" value="CPA3_antiporter_subunitB"/>
</dbReference>
<keyword evidence="6 7" id="KW-0472">Membrane</keyword>
<evidence type="ECO:0000256" key="2">
    <source>
        <dbReference type="ARBA" id="ARBA00009425"/>
    </source>
</evidence>
<dbReference type="RefSeq" id="WP_015787322.1">
    <property type="nucleotide sequence ID" value="NC_013159.1"/>
</dbReference>